<evidence type="ECO:0000313" key="2">
    <source>
        <dbReference type="EMBL" id="KAF6409129.1"/>
    </source>
</evidence>
<accession>A0A7J8CEA7</accession>
<dbReference type="AlphaFoldDB" id="A0A7J8CEA7"/>
<comment type="caution">
    <text evidence="2">The sequence shown here is derived from an EMBL/GenBank/DDBJ whole genome shotgun (WGS) entry which is preliminary data.</text>
</comment>
<dbReference type="PANTHER" id="PTHR35679">
    <property type="entry name" value="RIKEN CDNA 4933402J07 GENE"/>
    <property type="match status" value="1"/>
</dbReference>
<name>A0A7J8CEA7_ROUAE</name>
<feature type="compositionally biased region" description="Basic residues" evidence="1">
    <location>
        <begin position="42"/>
        <end position="54"/>
    </location>
</feature>
<evidence type="ECO:0000313" key="3">
    <source>
        <dbReference type="Proteomes" id="UP000593571"/>
    </source>
</evidence>
<evidence type="ECO:0000256" key="1">
    <source>
        <dbReference type="SAM" id="MobiDB-lite"/>
    </source>
</evidence>
<dbReference type="Pfam" id="PF15472">
    <property type="entry name" value="DUF4638"/>
    <property type="match status" value="1"/>
</dbReference>
<dbReference type="InterPro" id="IPR029171">
    <property type="entry name" value="DUF4638"/>
</dbReference>
<dbReference type="Proteomes" id="UP000593571">
    <property type="component" value="Unassembled WGS sequence"/>
</dbReference>
<proteinExistence type="predicted"/>
<keyword evidence="3" id="KW-1185">Reference proteome</keyword>
<reference evidence="2 3" key="1">
    <citation type="journal article" date="2020" name="Nature">
        <title>Six reference-quality genomes reveal evolution of bat adaptations.</title>
        <authorList>
            <person name="Jebb D."/>
            <person name="Huang Z."/>
            <person name="Pippel M."/>
            <person name="Hughes G.M."/>
            <person name="Lavrichenko K."/>
            <person name="Devanna P."/>
            <person name="Winkler S."/>
            <person name="Jermiin L.S."/>
            <person name="Skirmuntt E.C."/>
            <person name="Katzourakis A."/>
            <person name="Burkitt-Gray L."/>
            <person name="Ray D.A."/>
            <person name="Sullivan K.A.M."/>
            <person name="Roscito J.G."/>
            <person name="Kirilenko B.M."/>
            <person name="Davalos L.M."/>
            <person name="Corthals A.P."/>
            <person name="Power M.L."/>
            <person name="Jones G."/>
            <person name="Ransome R.D."/>
            <person name="Dechmann D.K.N."/>
            <person name="Locatelli A.G."/>
            <person name="Puechmaille S.J."/>
            <person name="Fedrigo O."/>
            <person name="Jarvis E.D."/>
            <person name="Hiller M."/>
            <person name="Vernes S.C."/>
            <person name="Myers E.W."/>
            <person name="Teeling E.C."/>
        </authorList>
    </citation>
    <scope>NUCLEOTIDE SEQUENCE [LARGE SCALE GENOMIC DNA]</scope>
    <source>
        <strain evidence="2">MRouAeg1</strain>
        <tissue evidence="2">Muscle</tissue>
    </source>
</reference>
<protein>
    <submittedName>
        <fullName evidence="2">Uncharacterized protein</fullName>
    </submittedName>
</protein>
<sequence length="186" mass="21718">MAEKSEALKSLMPTERKSMWKTAEERRMSDLTRVFEWLERRQGKRKQAQPKNKVKTVTSPKGSRREEKKAKNIPKQKRDRHQLSFAEQVRASTLLRDWVGKMPDASYDRRLKNLVEKGGEAKMEMVRMLKPEEVLSCRYLRLSENNVRTLLKLCKDAGQNVDIHPHMVEGEIDSKKVFARNPTVAL</sequence>
<gene>
    <name evidence="2" type="ORF">HJG63_001711</name>
</gene>
<dbReference type="EMBL" id="JACASE010000014">
    <property type="protein sequence ID" value="KAF6409129.1"/>
    <property type="molecule type" value="Genomic_DNA"/>
</dbReference>
<dbReference type="PANTHER" id="PTHR35679:SF1">
    <property type="entry name" value="RIKEN CDNA 4933402J07 GENE"/>
    <property type="match status" value="1"/>
</dbReference>
<organism evidence="2 3">
    <name type="scientific">Rousettus aegyptiacus</name>
    <name type="common">Egyptian fruit bat</name>
    <name type="synonym">Pteropus aegyptiacus</name>
    <dbReference type="NCBI Taxonomy" id="9407"/>
    <lineage>
        <taxon>Eukaryota</taxon>
        <taxon>Metazoa</taxon>
        <taxon>Chordata</taxon>
        <taxon>Craniata</taxon>
        <taxon>Vertebrata</taxon>
        <taxon>Euteleostomi</taxon>
        <taxon>Mammalia</taxon>
        <taxon>Eutheria</taxon>
        <taxon>Laurasiatheria</taxon>
        <taxon>Chiroptera</taxon>
        <taxon>Yinpterochiroptera</taxon>
        <taxon>Pteropodoidea</taxon>
        <taxon>Pteropodidae</taxon>
        <taxon>Rousettinae</taxon>
        <taxon>Rousettus</taxon>
    </lineage>
</organism>
<feature type="compositionally biased region" description="Basic and acidic residues" evidence="1">
    <location>
        <begin position="14"/>
        <end position="24"/>
    </location>
</feature>
<feature type="region of interest" description="Disordered" evidence="1">
    <location>
        <begin position="1"/>
        <end position="24"/>
    </location>
</feature>
<feature type="region of interest" description="Disordered" evidence="1">
    <location>
        <begin position="41"/>
        <end position="81"/>
    </location>
</feature>
<feature type="compositionally biased region" description="Basic residues" evidence="1">
    <location>
        <begin position="71"/>
        <end position="80"/>
    </location>
</feature>